<dbReference type="PANTHER" id="PTHR34106:SF5">
    <property type="entry name" value="GLYCOSIDASE"/>
    <property type="match status" value="1"/>
</dbReference>
<evidence type="ECO:0000313" key="5">
    <source>
        <dbReference type="Proteomes" id="UP000076023"/>
    </source>
</evidence>
<dbReference type="Gene3D" id="2.115.10.20">
    <property type="entry name" value="Glycosyl hydrolase domain, family 43"/>
    <property type="match status" value="1"/>
</dbReference>
<name>A0A146GDK9_TERSA</name>
<evidence type="ECO:0000256" key="3">
    <source>
        <dbReference type="ARBA" id="ARBA00024356"/>
    </source>
</evidence>
<dbReference type="RefSeq" id="WP_169809710.1">
    <property type="nucleotide sequence ID" value="NZ_BDCO01000003.1"/>
</dbReference>
<dbReference type="SUPFAM" id="SSF75005">
    <property type="entry name" value="Arabinanase/levansucrase/invertase"/>
    <property type="match status" value="1"/>
</dbReference>
<sequence>MSRTPVTLTRLSTTPILEPRPDVQWERGAVLNSAVWEENGTTSLLYRAIDHETGWTQENPEGGRYYTSVGLATSADGIHFDRRPEPIIPFGFLGGTSEAQDCRIVKIDGTYYLTYCLYDQDIGLPSPGYSVSTDLIHWEHRGELVPFAEFGYNKNATLFPERIGGRYALLHRPEAAAFRHLPKQQFDWRTWSRGPLTKEADLPGVTLSFSDDLKHWTDTTVVIKTRENSWDDVKVGPGAPPIRTSQGWLNVYHAVDSAHTYRLGLALHDINDPRIVLKRQDHWILQPELDWEKHGDVDGAIFTCGALLREGNILRVYYAGADTKIGVAEACVEDFLKS</sequence>
<dbReference type="AlphaFoldDB" id="A0A146GDK9"/>
<proteinExistence type="inferred from homology"/>
<evidence type="ECO:0000256" key="1">
    <source>
        <dbReference type="ARBA" id="ARBA00022676"/>
    </source>
</evidence>
<comment type="similarity">
    <text evidence="3">Belongs to the glycosyl hydrolase 130 family.</text>
</comment>
<gene>
    <name evidence="4" type="ORF">TSACC_3296</name>
</gene>
<dbReference type="Pfam" id="PF04041">
    <property type="entry name" value="Glyco_hydro_130"/>
    <property type="match status" value="1"/>
</dbReference>
<dbReference type="GO" id="GO:0016787">
    <property type="term" value="F:hydrolase activity"/>
    <property type="evidence" value="ECO:0007669"/>
    <property type="project" value="UniProtKB-KW"/>
</dbReference>
<protein>
    <submittedName>
        <fullName evidence="4">Predicted glycosyl hydrolase, GH43/DUF377 family</fullName>
    </submittedName>
</protein>
<dbReference type="Proteomes" id="UP000076023">
    <property type="component" value="Unassembled WGS sequence"/>
</dbReference>
<dbReference type="InterPro" id="IPR023296">
    <property type="entry name" value="Glyco_hydro_beta-prop_sf"/>
</dbReference>
<dbReference type="EMBL" id="BDCO01000003">
    <property type="protein sequence ID" value="GAT35232.1"/>
    <property type="molecule type" value="Genomic_DNA"/>
</dbReference>
<dbReference type="InterPro" id="IPR007184">
    <property type="entry name" value="Mannoside_phosphorylase"/>
</dbReference>
<keyword evidence="1" id="KW-0328">Glycosyltransferase</keyword>
<organism evidence="4 5">
    <name type="scientific">Terrimicrobium sacchariphilum</name>
    <dbReference type="NCBI Taxonomy" id="690879"/>
    <lineage>
        <taxon>Bacteria</taxon>
        <taxon>Pseudomonadati</taxon>
        <taxon>Verrucomicrobiota</taxon>
        <taxon>Terrimicrobiia</taxon>
        <taxon>Terrimicrobiales</taxon>
        <taxon>Terrimicrobiaceae</taxon>
        <taxon>Terrimicrobium</taxon>
    </lineage>
</organism>
<dbReference type="PIRSF" id="PIRSF016202">
    <property type="entry name" value="PH1107"/>
    <property type="match status" value="1"/>
</dbReference>
<dbReference type="PANTHER" id="PTHR34106">
    <property type="entry name" value="GLYCOSIDASE"/>
    <property type="match status" value="1"/>
</dbReference>
<evidence type="ECO:0000256" key="2">
    <source>
        <dbReference type="ARBA" id="ARBA00022679"/>
    </source>
</evidence>
<dbReference type="CDD" id="cd18614">
    <property type="entry name" value="GH130"/>
    <property type="match status" value="1"/>
</dbReference>
<reference evidence="5" key="1">
    <citation type="journal article" date="2017" name="Genome Announc.">
        <title>Draft Genome Sequence of Terrimicrobium sacchariphilum NM-5T, a Facultative Anaerobic Soil Bacterium of the Class Spartobacteria.</title>
        <authorList>
            <person name="Qiu Y.L."/>
            <person name="Tourlousse D.M."/>
            <person name="Matsuura N."/>
            <person name="Ohashi A."/>
            <person name="Sekiguchi Y."/>
        </authorList>
    </citation>
    <scope>NUCLEOTIDE SEQUENCE [LARGE SCALE GENOMIC DNA]</scope>
    <source>
        <strain evidence="5">NM-5</strain>
    </source>
</reference>
<dbReference type="GO" id="GO:0016757">
    <property type="term" value="F:glycosyltransferase activity"/>
    <property type="evidence" value="ECO:0007669"/>
    <property type="project" value="UniProtKB-KW"/>
</dbReference>
<comment type="caution">
    <text evidence="4">The sequence shown here is derived from an EMBL/GenBank/DDBJ whole genome shotgun (WGS) entry which is preliminary data.</text>
</comment>
<accession>A0A146GDK9</accession>
<keyword evidence="4" id="KW-0378">Hydrolase</keyword>
<keyword evidence="2" id="KW-0808">Transferase</keyword>
<evidence type="ECO:0000313" key="4">
    <source>
        <dbReference type="EMBL" id="GAT35232.1"/>
    </source>
</evidence>
<keyword evidence="5" id="KW-1185">Reference proteome</keyword>
<dbReference type="InParanoid" id="A0A146GDK9"/>
<dbReference type="STRING" id="690879.TSACC_3296"/>